<organism evidence="1 2">
    <name type="scientific">Herbiconiux aconitum</name>
    <dbReference type="NCBI Taxonomy" id="2970913"/>
    <lineage>
        <taxon>Bacteria</taxon>
        <taxon>Bacillati</taxon>
        <taxon>Actinomycetota</taxon>
        <taxon>Actinomycetes</taxon>
        <taxon>Micrococcales</taxon>
        <taxon>Microbacteriaceae</taxon>
        <taxon>Herbiconiux</taxon>
    </lineage>
</organism>
<dbReference type="EMBL" id="JANLCM010000001">
    <property type="protein sequence ID" value="MCS5717769.1"/>
    <property type="molecule type" value="Genomic_DNA"/>
</dbReference>
<dbReference type="PANTHER" id="PTHR34822">
    <property type="entry name" value="GRPB DOMAIN PROTEIN (AFU_ORTHOLOGUE AFUA_1G01530)"/>
    <property type="match status" value="1"/>
</dbReference>
<accession>A0ABT2GS80</accession>
<proteinExistence type="predicted"/>
<evidence type="ECO:0000313" key="1">
    <source>
        <dbReference type="EMBL" id="MCS5717769.1"/>
    </source>
</evidence>
<dbReference type="InterPro" id="IPR007344">
    <property type="entry name" value="GrpB/CoaE"/>
</dbReference>
<dbReference type="Proteomes" id="UP001165584">
    <property type="component" value="Unassembled WGS sequence"/>
</dbReference>
<protein>
    <submittedName>
        <fullName evidence="1">GrpB family protein</fullName>
    </submittedName>
</protein>
<gene>
    <name evidence="1" type="ORF">N1027_06430</name>
</gene>
<sequence length="174" mass="19210">MVELQQHQAHWADDFRLESARVVVALGAHVDAVEHIGSTAVPGLLAKPIIDMAVRVAAAVDPFALGVPLATLGYHRHSGGPQNHAVYVRVEGDRRTHILHAFTAPQWDDCNQRVFRDKLLNDPDARRRYQALKNSLAGVADGRTYTALKSTLIQELLNEERAARGLPPTTAWDK</sequence>
<comment type="caution">
    <text evidence="1">The sequence shown here is derived from an EMBL/GenBank/DDBJ whole genome shotgun (WGS) entry which is preliminary data.</text>
</comment>
<name>A0ABT2GS80_9MICO</name>
<dbReference type="SUPFAM" id="SSF81301">
    <property type="entry name" value="Nucleotidyltransferase"/>
    <property type="match status" value="1"/>
</dbReference>
<dbReference type="RefSeq" id="WP_259506297.1">
    <property type="nucleotide sequence ID" value="NZ_JANLCM010000001.1"/>
</dbReference>
<dbReference type="PANTHER" id="PTHR34822:SF1">
    <property type="entry name" value="GRPB FAMILY PROTEIN"/>
    <property type="match status" value="1"/>
</dbReference>
<dbReference type="Pfam" id="PF04229">
    <property type="entry name" value="GrpB"/>
    <property type="match status" value="1"/>
</dbReference>
<dbReference type="Gene3D" id="3.30.460.10">
    <property type="entry name" value="Beta Polymerase, domain 2"/>
    <property type="match status" value="1"/>
</dbReference>
<reference evidence="1" key="1">
    <citation type="submission" date="2022-08" db="EMBL/GenBank/DDBJ databases">
        <authorList>
            <person name="Deng Y."/>
            <person name="Han X.-F."/>
            <person name="Zhang Y.-Q."/>
        </authorList>
    </citation>
    <scope>NUCLEOTIDE SEQUENCE</scope>
    <source>
        <strain evidence="1">CPCC 205763</strain>
    </source>
</reference>
<dbReference type="InterPro" id="IPR043519">
    <property type="entry name" value="NT_sf"/>
</dbReference>
<evidence type="ECO:0000313" key="2">
    <source>
        <dbReference type="Proteomes" id="UP001165584"/>
    </source>
</evidence>
<keyword evidence="2" id="KW-1185">Reference proteome</keyword>